<feature type="chain" id="PRO_5046566660" evidence="1">
    <location>
        <begin position="23"/>
        <end position="412"/>
    </location>
</feature>
<gene>
    <name evidence="3" type="ORF">F0U60_12155</name>
</gene>
<evidence type="ECO:0000313" key="3">
    <source>
        <dbReference type="EMBL" id="WNG44758.1"/>
    </source>
</evidence>
<dbReference type="Gene3D" id="3.40.720.10">
    <property type="entry name" value="Alkaline Phosphatase, subunit A"/>
    <property type="match status" value="1"/>
</dbReference>
<protein>
    <submittedName>
        <fullName evidence="3">Sulfatase-like hydrolase/transferase</fullName>
    </submittedName>
</protein>
<evidence type="ECO:0000259" key="2">
    <source>
        <dbReference type="Pfam" id="PF00884"/>
    </source>
</evidence>
<dbReference type="EMBL" id="CP043494">
    <property type="protein sequence ID" value="WNG44758.1"/>
    <property type="molecule type" value="Genomic_DNA"/>
</dbReference>
<dbReference type="PROSITE" id="PS51257">
    <property type="entry name" value="PROKAR_LIPOPROTEIN"/>
    <property type="match status" value="1"/>
</dbReference>
<name>A0ABY9WNB8_9BACT</name>
<dbReference type="Pfam" id="PF00884">
    <property type="entry name" value="Sulfatase"/>
    <property type="match status" value="1"/>
</dbReference>
<dbReference type="RefSeq" id="WP_395818247.1">
    <property type="nucleotide sequence ID" value="NZ_CP043494.1"/>
</dbReference>
<proteinExistence type="predicted"/>
<dbReference type="SUPFAM" id="SSF53649">
    <property type="entry name" value="Alkaline phosphatase-like"/>
    <property type="match status" value="1"/>
</dbReference>
<accession>A0ABY9WNB8</accession>
<keyword evidence="1" id="KW-0732">Signal</keyword>
<sequence>MNMRSLLFLPLLALSACSSARASEGNDTAAPTKPRRTILFQFDGLHYQAPERLQLQNVLALAAEGTRVEEAVVIIPWHPTTGEYGRYHLTSLPNPVTMSGTVMLTETPKMIQQSFGGRFTAHIANSRAYRSLDAGFTYSKLDPNLRDEHILEEAKRVLTEEDPVFMRIVFQDTNDRGGAPVALAKSGTPWKNNLYAEGSPFIKEAREADALLGEFISFLKSKNMWEDTLFILQADGASVYGWHPIQFEDSERIPLIFHGPGIAQGKVIPYAENIDVTATIADFMGVEHPNPDGGSGRVLRELAPDVDAPAVPKLIKRFNAGVREYNRLLAHLVKESPKHPRFDVALMQLYNSYNGKKFFYGVDRIMEWKQTGSLENLVSNNDATLECIRGLIAEEETPAGQQPPVKAPEGCW</sequence>
<dbReference type="InterPro" id="IPR000917">
    <property type="entry name" value="Sulfatase_N"/>
</dbReference>
<organism evidence="3 4">
    <name type="scientific">Archangium minus</name>
    <dbReference type="NCBI Taxonomy" id="83450"/>
    <lineage>
        <taxon>Bacteria</taxon>
        <taxon>Pseudomonadati</taxon>
        <taxon>Myxococcota</taxon>
        <taxon>Myxococcia</taxon>
        <taxon>Myxococcales</taxon>
        <taxon>Cystobacterineae</taxon>
        <taxon>Archangiaceae</taxon>
        <taxon>Archangium</taxon>
    </lineage>
</organism>
<evidence type="ECO:0000313" key="4">
    <source>
        <dbReference type="Proteomes" id="UP001611383"/>
    </source>
</evidence>
<feature type="domain" description="Sulfatase N-terminal" evidence="2">
    <location>
        <begin position="119"/>
        <end position="286"/>
    </location>
</feature>
<reference evidence="3 4" key="1">
    <citation type="submission" date="2019-08" db="EMBL/GenBank/DDBJ databases">
        <title>Archangium and Cystobacter genomes.</title>
        <authorList>
            <person name="Chen I.-C.K."/>
            <person name="Wielgoss S."/>
        </authorList>
    </citation>
    <scope>NUCLEOTIDE SEQUENCE [LARGE SCALE GENOMIC DNA]</scope>
    <source>
        <strain evidence="3 4">Cbm 6</strain>
    </source>
</reference>
<keyword evidence="4" id="KW-1185">Reference proteome</keyword>
<feature type="signal peptide" evidence="1">
    <location>
        <begin position="1"/>
        <end position="22"/>
    </location>
</feature>
<dbReference type="InterPro" id="IPR017850">
    <property type="entry name" value="Alkaline_phosphatase_core_sf"/>
</dbReference>
<dbReference type="Proteomes" id="UP001611383">
    <property type="component" value="Chromosome"/>
</dbReference>
<evidence type="ECO:0000256" key="1">
    <source>
        <dbReference type="SAM" id="SignalP"/>
    </source>
</evidence>